<dbReference type="GO" id="GO:0061630">
    <property type="term" value="F:ubiquitin protein ligase activity"/>
    <property type="evidence" value="ECO:0007669"/>
    <property type="project" value="UniProtKB-EC"/>
</dbReference>
<dbReference type="InterPro" id="IPR013083">
    <property type="entry name" value="Znf_RING/FYVE/PHD"/>
</dbReference>
<proteinExistence type="inferred from homology"/>
<feature type="compositionally biased region" description="Low complexity" evidence="16">
    <location>
        <begin position="677"/>
        <end position="688"/>
    </location>
</feature>
<dbReference type="OrthoDB" id="7759664at2759"/>
<evidence type="ECO:0000256" key="1">
    <source>
        <dbReference type="ARBA" id="ARBA00000900"/>
    </source>
</evidence>
<dbReference type="Pfam" id="PF25563">
    <property type="entry name" value="TPR_SYVN1_N"/>
    <property type="match status" value="1"/>
</dbReference>
<feature type="compositionally biased region" description="Low complexity" evidence="16">
    <location>
        <begin position="309"/>
        <end position="319"/>
    </location>
</feature>
<feature type="compositionally biased region" description="Basic and acidic residues" evidence="16">
    <location>
        <begin position="293"/>
        <end position="308"/>
    </location>
</feature>
<evidence type="ECO:0000256" key="2">
    <source>
        <dbReference type="ARBA" id="ARBA00004477"/>
    </source>
</evidence>
<dbReference type="GO" id="GO:0005789">
    <property type="term" value="C:endoplasmic reticulum membrane"/>
    <property type="evidence" value="ECO:0007669"/>
    <property type="project" value="UniProtKB-SubCell"/>
</dbReference>
<feature type="domain" description="RING-type" evidence="18">
    <location>
        <begin position="206"/>
        <end position="247"/>
    </location>
</feature>
<keyword evidence="8" id="KW-0479">Metal-binding</keyword>
<feature type="transmembrane region" description="Helical" evidence="17">
    <location>
        <begin position="14"/>
        <end position="35"/>
    </location>
</feature>
<evidence type="ECO:0000256" key="11">
    <source>
        <dbReference type="ARBA" id="ARBA00022824"/>
    </source>
</evidence>
<comment type="pathway">
    <text evidence="3">Protein modification; protein ubiquitination.</text>
</comment>
<dbReference type="Pfam" id="PF13639">
    <property type="entry name" value="zf-RING_2"/>
    <property type="match status" value="1"/>
</dbReference>
<evidence type="ECO:0000313" key="20">
    <source>
        <dbReference type="Proteomes" id="UP000612055"/>
    </source>
</evidence>
<dbReference type="PANTHER" id="PTHR22763">
    <property type="entry name" value="RING ZINC FINGER PROTEIN"/>
    <property type="match status" value="1"/>
</dbReference>
<dbReference type="PROSITE" id="PS50089">
    <property type="entry name" value="ZF_RING_2"/>
    <property type="match status" value="1"/>
</dbReference>
<evidence type="ECO:0000256" key="12">
    <source>
        <dbReference type="ARBA" id="ARBA00022833"/>
    </source>
</evidence>
<keyword evidence="6" id="KW-0808">Transferase</keyword>
<feature type="region of interest" description="Disordered" evidence="16">
    <location>
        <begin position="625"/>
        <end position="796"/>
    </location>
</feature>
<gene>
    <name evidence="19" type="ORF">HYH03_018731</name>
</gene>
<comment type="caution">
    <text evidence="19">The sequence shown here is derived from an EMBL/GenBank/DDBJ whole genome shotgun (WGS) entry which is preliminary data.</text>
</comment>
<feature type="compositionally biased region" description="Low complexity" evidence="16">
    <location>
        <begin position="636"/>
        <end position="670"/>
    </location>
</feature>
<evidence type="ECO:0000256" key="4">
    <source>
        <dbReference type="ARBA" id="ARBA00010089"/>
    </source>
</evidence>
<evidence type="ECO:0000256" key="3">
    <source>
        <dbReference type="ARBA" id="ARBA00004906"/>
    </source>
</evidence>
<keyword evidence="13 17" id="KW-1133">Transmembrane helix</keyword>
<organism evidence="19 20">
    <name type="scientific">Edaphochlamys debaryana</name>
    <dbReference type="NCBI Taxonomy" id="47281"/>
    <lineage>
        <taxon>Eukaryota</taxon>
        <taxon>Viridiplantae</taxon>
        <taxon>Chlorophyta</taxon>
        <taxon>core chlorophytes</taxon>
        <taxon>Chlorophyceae</taxon>
        <taxon>CS clade</taxon>
        <taxon>Chlamydomonadales</taxon>
        <taxon>Chlamydomonadales incertae sedis</taxon>
        <taxon>Edaphochlamys</taxon>
    </lineage>
</organism>
<accession>A0A835XE36</accession>
<keyword evidence="9 15" id="KW-0863">Zinc-finger</keyword>
<dbReference type="GO" id="GO:0043161">
    <property type="term" value="P:proteasome-mediated ubiquitin-dependent protein catabolic process"/>
    <property type="evidence" value="ECO:0007669"/>
    <property type="project" value="TreeGrafter"/>
</dbReference>
<dbReference type="AlphaFoldDB" id="A0A835XE36"/>
<dbReference type="CDD" id="cd16479">
    <property type="entry name" value="RING-H2_synoviolin"/>
    <property type="match status" value="1"/>
</dbReference>
<evidence type="ECO:0000256" key="5">
    <source>
        <dbReference type="ARBA" id="ARBA00012483"/>
    </source>
</evidence>
<dbReference type="InterPro" id="IPR057992">
    <property type="entry name" value="TPR_SYVN1_N"/>
</dbReference>
<evidence type="ECO:0000256" key="14">
    <source>
        <dbReference type="ARBA" id="ARBA00023136"/>
    </source>
</evidence>
<dbReference type="SMART" id="SM00184">
    <property type="entry name" value="RING"/>
    <property type="match status" value="1"/>
</dbReference>
<keyword evidence="14 17" id="KW-0472">Membrane</keyword>
<dbReference type="Gene3D" id="3.30.40.10">
    <property type="entry name" value="Zinc/RING finger domain, C3HC4 (zinc finger)"/>
    <property type="match status" value="1"/>
</dbReference>
<dbReference type="InterPro" id="IPR050731">
    <property type="entry name" value="HRD1_E3_ubiq-ligases"/>
</dbReference>
<evidence type="ECO:0000256" key="15">
    <source>
        <dbReference type="PROSITE-ProRule" id="PRU00175"/>
    </source>
</evidence>
<sequence>MESLLALTIFREEFSTFFVAMFASLVFIKVMHWLVQDRVDYVEVTPTISILGHARIVLFMALLLAIDAAFLQYTIAGTIQSSGQSVMLLFAFEYVILASTIIRYALKYGMSMVDLAMDGTWTGKGTAVFYLELIADLLHLFVYATFFAIVFMHYGLPLHLVRDLYSTFRNFRSRMHDFLRFRQVTARLDRFPDANAEDLRRCDGVCIICREEMAEAGTNKRLYCGHVFHLHCLRSWLERQQNCPTCRASVFRRPGQPPAPANAAAAAPAAVGDAAAAGAADVGALEGPAEPPPLRHPDPVEPVHRPVEPHAAAAAAVAALRHRRAGAGGPPAATPGTPPASAAAGGASASSWTAVPGASAGAAVAAVAAAGGSPEAMLSGALTALRAEESRLVQRLATRPGLQAGGQPQPAHSQQAWVAAAASELHVVRARMRQVEAALAHVRVERARAAAAAFTAQTHAAAASAPPIAEGAAADGAAAPQMPAPSPYPTIPMSGGPPFMPPPGPAGAGASGAAYPPLWPPMHMHMHMHPGMLGAMAPPFGPMPAFMPMPVPVHMPVVPMALPAGSGPASASGPGPTVAGVLVPLHHHQLAAAAAAAAASAAAAAMFGGMGGMFFVPAGMPPAAAAPAASSPPVPDGASATPASAAAPVPATSATPAPAAEAPKASVGVAPAPPPAASSADLGAGPSSEGLDAPAPVAEPSSAGAEAQESTTTEPSAQAAAAQSEAEPEPAPEPQPVRERRTEAAAESSAPAAAEAPVGVQPAGGEAGGSGDEGKGDDDPAEEMRRLRLQRFAGPQ</sequence>
<evidence type="ECO:0000313" key="19">
    <source>
        <dbReference type="EMBL" id="KAG2482343.1"/>
    </source>
</evidence>
<evidence type="ECO:0000256" key="17">
    <source>
        <dbReference type="SAM" id="Phobius"/>
    </source>
</evidence>
<keyword evidence="20" id="KW-1185">Reference proteome</keyword>
<keyword evidence="7 17" id="KW-0812">Transmembrane</keyword>
<feature type="transmembrane region" description="Helical" evidence="17">
    <location>
        <begin position="127"/>
        <end position="156"/>
    </location>
</feature>
<feature type="compositionally biased region" description="Basic and acidic residues" evidence="16">
    <location>
        <begin position="772"/>
        <end position="786"/>
    </location>
</feature>
<evidence type="ECO:0000259" key="18">
    <source>
        <dbReference type="PROSITE" id="PS50089"/>
    </source>
</evidence>
<protein>
    <recommendedName>
        <fullName evidence="5">RING-type E3 ubiquitin transferase</fullName>
        <ecNumber evidence="5">2.3.2.27</ecNumber>
    </recommendedName>
</protein>
<comment type="similarity">
    <text evidence="4">Belongs to the HRD1 family.</text>
</comment>
<keyword evidence="12" id="KW-0862">Zinc</keyword>
<dbReference type="PANTHER" id="PTHR22763:SF184">
    <property type="entry name" value="E3 UBIQUITIN-PROTEIN LIGASE SYNOVIOLIN"/>
    <property type="match status" value="1"/>
</dbReference>
<evidence type="ECO:0000256" key="9">
    <source>
        <dbReference type="ARBA" id="ARBA00022771"/>
    </source>
</evidence>
<dbReference type="EMBL" id="JAEHOE010000231">
    <property type="protein sequence ID" value="KAG2482343.1"/>
    <property type="molecule type" value="Genomic_DNA"/>
</dbReference>
<evidence type="ECO:0000256" key="6">
    <source>
        <dbReference type="ARBA" id="ARBA00022679"/>
    </source>
</evidence>
<reference evidence="19" key="1">
    <citation type="journal article" date="2020" name="bioRxiv">
        <title>Comparative genomics of Chlamydomonas.</title>
        <authorList>
            <person name="Craig R.J."/>
            <person name="Hasan A.R."/>
            <person name="Ness R.W."/>
            <person name="Keightley P.D."/>
        </authorList>
    </citation>
    <scope>NUCLEOTIDE SEQUENCE</scope>
    <source>
        <strain evidence="19">CCAP 11/70</strain>
    </source>
</reference>
<evidence type="ECO:0000256" key="10">
    <source>
        <dbReference type="ARBA" id="ARBA00022786"/>
    </source>
</evidence>
<dbReference type="SUPFAM" id="SSF57850">
    <property type="entry name" value="RING/U-box"/>
    <property type="match status" value="1"/>
</dbReference>
<feature type="compositionally biased region" description="Low complexity" evidence="16">
    <location>
        <begin position="339"/>
        <end position="352"/>
    </location>
</feature>
<feature type="transmembrane region" description="Helical" evidence="17">
    <location>
        <begin position="56"/>
        <end position="75"/>
    </location>
</feature>
<keyword evidence="10" id="KW-0833">Ubl conjugation pathway</keyword>
<dbReference type="GO" id="GO:0008270">
    <property type="term" value="F:zinc ion binding"/>
    <property type="evidence" value="ECO:0007669"/>
    <property type="project" value="UniProtKB-KW"/>
</dbReference>
<comment type="catalytic activity">
    <reaction evidence="1">
        <text>S-ubiquitinyl-[E2 ubiquitin-conjugating enzyme]-L-cysteine + [acceptor protein]-L-lysine = [E2 ubiquitin-conjugating enzyme]-L-cysteine + N(6)-ubiquitinyl-[acceptor protein]-L-lysine.</text>
        <dbReference type="EC" id="2.3.2.27"/>
    </reaction>
</comment>
<evidence type="ECO:0000256" key="16">
    <source>
        <dbReference type="SAM" id="MobiDB-lite"/>
    </source>
</evidence>
<dbReference type="InterPro" id="IPR001841">
    <property type="entry name" value="Znf_RING"/>
</dbReference>
<name>A0A835XE36_9CHLO</name>
<evidence type="ECO:0000256" key="7">
    <source>
        <dbReference type="ARBA" id="ARBA00022692"/>
    </source>
</evidence>
<evidence type="ECO:0000256" key="8">
    <source>
        <dbReference type="ARBA" id="ARBA00022723"/>
    </source>
</evidence>
<evidence type="ECO:0000256" key="13">
    <source>
        <dbReference type="ARBA" id="ARBA00022989"/>
    </source>
</evidence>
<feature type="compositionally biased region" description="Low complexity" evidence="16">
    <location>
        <begin position="709"/>
        <end position="725"/>
    </location>
</feature>
<keyword evidence="11" id="KW-0256">Endoplasmic reticulum</keyword>
<dbReference type="InterPro" id="IPR058051">
    <property type="entry name" value="Znf_RING_synoviolin"/>
</dbReference>
<comment type="subcellular location">
    <subcellularLocation>
        <location evidence="2">Endoplasmic reticulum membrane</location>
        <topology evidence="2">Multi-pass membrane protein</topology>
    </subcellularLocation>
</comment>
<feature type="region of interest" description="Disordered" evidence="16">
    <location>
        <begin position="283"/>
        <end position="352"/>
    </location>
</feature>
<feature type="transmembrane region" description="Helical" evidence="17">
    <location>
        <begin position="87"/>
        <end position="106"/>
    </location>
</feature>
<feature type="compositionally biased region" description="Low complexity" evidence="16">
    <location>
        <begin position="745"/>
        <end position="757"/>
    </location>
</feature>
<dbReference type="EC" id="2.3.2.27" evidence="5"/>
<dbReference type="GO" id="GO:0036503">
    <property type="term" value="P:ERAD pathway"/>
    <property type="evidence" value="ECO:0007669"/>
    <property type="project" value="TreeGrafter"/>
</dbReference>
<dbReference type="Proteomes" id="UP000612055">
    <property type="component" value="Unassembled WGS sequence"/>
</dbReference>